<evidence type="ECO:0000313" key="3">
    <source>
        <dbReference type="Proteomes" id="UP000092460"/>
    </source>
</evidence>
<sequence length="505" mass="56711">MQKSAKNLSTRNKTQKKPLKTISAALSMTSPVKSLANLFNSQNVQTVYNKQFAEISQLLPGIRRTVTRARDLQTESSSEIHVPPRGVFNQEPYIKIKGKTSDTVNEVKRQIDFKIHNARQKLVSKHFYGVVLCGEIREKFVTFKKQILAAQIPGIGENLFRSDAHLHITFGICLLADEIEEQKAITLLQSCGEYVHDMKTPFKIHAKGLTFKGDNPSAVRTLRAGIDCPDLIKFANHCTKRFNDSGLGRKAFSSNHETLHVALMDAGHSGRRIRSTINSFDAREIFHRWGDYDFGTVDCTEVKLCVIVSPTSKEYYKLLFAVDTEIDLGLLSLFQRVRLFHSIWKAANSAILSSSGRVPPRLPLPLPRPLLPRPPPRPPRPMPVPPLLPLAISLLNNRTRAQSKLNSGSPAFNCKYQKLSGLNVCISSCRFTQKPKVGVWQGPYEIKVESKSPVASFYLSLAHCTANRKLGAIRDDLIFLASNFELRSKFFITLRSEETEISDEP</sequence>
<feature type="domain" description="A-kinase anchor protein 7-like phosphoesterase" evidence="1">
    <location>
        <begin position="126"/>
        <end position="319"/>
    </location>
</feature>
<dbReference type="Gene3D" id="3.90.1140.10">
    <property type="entry name" value="Cyclic phosphodiesterase"/>
    <property type="match status" value="1"/>
</dbReference>
<dbReference type="VEuPathDB" id="VectorBase:GPPI022328"/>
<dbReference type="EnsemblMetazoa" id="GPPI022328-RA">
    <property type="protein sequence ID" value="GPPI022328-PA"/>
    <property type="gene ID" value="GPPI022328"/>
</dbReference>
<dbReference type="GO" id="GO:0006355">
    <property type="term" value="P:regulation of DNA-templated transcription"/>
    <property type="evidence" value="ECO:0007669"/>
    <property type="project" value="TreeGrafter"/>
</dbReference>
<evidence type="ECO:0000259" key="1">
    <source>
        <dbReference type="Pfam" id="PF10469"/>
    </source>
</evidence>
<keyword evidence="3" id="KW-1185">Reference proteome</keyword>
<organism evidence="2 3">
    <name type="scientific">Glossina palpalis gambiensis</name>
    <dbReference type="NCBI Taxonomy" id="67801"/>
    <lineage>
        <taxon>Eukaryota</taxon>
        <taxon>Metazoa</taxon>
        <taxon>Ecdysozoa</taxon>
        <taxon>Arthropoda</taxon>
        <taxon>Hexapoda</taxon>
        <taxon>Insecta</taxon>
        <taxon>Pterygota</taxon>
        <taxon>Neoptera</taxon>
        <taxon>Endopterygota</taxon>
        <taxon>Diptera</taxon>
        <taxon>Brachycera</taxon>
        <taxon>Muscomorpha</taxon>
        <taxon>Hippoboscoidea</taxon>
        <taxon>Glossinidae</taxon>
        <taxon>Glossina</taxon>
    </lineage>
</organism>
<reference evidence="3" key="1">
    <citation type="submission" date="2015-01" db="EMBL/GenBank/DDBJ databases">
        <authorList>
            <person name="Aksoy S."/>
            <person name="Warren W."/>
            <person name="Wilson R.K."/>
        </authorList>
    </citation>
    <scope>NUCLEOTIDE SEQUENCE [LARGE SCALE GENOMIC DNA]</scope>
    <source>
        <strain evidence="3">IAEA</strain>
    </source>
</reference>
<dbReference type="STRING" id="67801.A0A1B0B8K8"/>
<dbReference type="InterPro" id="IPR019510">
    <property type="entry name" value="AKAP7-like_phosphoesterase"/>
</dbReference>
<dbReference type="GO" id="GO:0006307">
    <property type="term" value="P:DNA alkylation repair"/>
    <property type="evidence" value="ECO:0007669"/>
    <property type="project" value="InterPro"/>
</dbReference>
<evidence type="ECO:0000313" key="2">
    <source>
        <dbReference type="EnsemblMetazoa" id="GPPI022328-PA"/>
    </source>
</evidence>
<proteinExistence type="predicted"/>
<dbReference type="Proteomes" id="UP000092460">
    <property type="component" value="Unassembled WGS sequence"/>
</dbReference>
<protein>
    <recommendedName>
        <fullName evidence="1">A-kinase anchor protein 7-like phosphoesterase domain-containing protein</fullName>
    </recommendedName>
</protein>
<dbReference type="AlphaFoldDB" id="A0A1B0B8K8"/>
<dbReference type="EMBL" id="JXJN01009947">
    <property type="status" value="NOT_ANNOTATED_CDS"/>
    <property type="molecule type" value="Genomic_DNA"/>
</dbReference>
<dbReference type="GO" id="GO:0005634">
    <property type="term" value="C:nucleus"/>
    <property type="evidence" value="ECO:0007669"/>
    <property type="project" value="TreeGrafter"/>
</dbReference>
<dbReference type="Pfam" id="PF10469">
    <property type="entry name" value="AKAP7_NLS"/>
    <property type="match status" value="1"/>
</dbReference>
<dbReference type="PANTHER" id="PTHR13360">
    <property type="entry name" value="ACTIVATING SIGNAL COINTEGRATOR 1 COMPLEX SUBUNIT 1"/>
    <property type="match status" value="1"/>
</dbReference>
<reference evidence="2" key="2">
    <citation type="submission" date="2020-05" db="UniProtKB">
        <authorList>
            <consortium name="EnsemblMetazoa"/>
        </authorList>
    </citation>
    <scope>IDENTIFICATION</scope>
    <source>
        <strain evidence="2">IAEA</strain>
    </source>
</reference>
<dbReference type="InterPro" id="IPR009210">
    <property type="entry name" value="ASCC1"/>
</dbReference>
<dbReference type="PANTHER" id="PTHR13360:SF1">
    <property type="entry name" value="ACTIVATING SIGNAL COINTEGRATOR 1 COMPLEX SUBUNIT 1"/>
    <property type="match status" value="1"/>
</dbReference>
<accession>A0A1B0B8K8</accession>
<name>A0A1B0B8K8_9MUSC</name>